<feature type="signal peptide" evidence="2">
    <location>
        <begin position="1"/>
        <end position="17"/>
    </location>
</feature>
<evidence type="ECO:0000256" key="2">
    <source>
        <dbReference type="SAM" id="SignalP"/>
    </source>
</evidence>
<evidence type="ECO:0000313" key="4">
    <source>
        <dbReference type="Proteomes" id="UP000198406"/>
    </source>
</evidence>
<name>A0A1Z5JZS2_FISSO</name>
<dbReference type="OrthoDB" id="49335at2759"/>
<dbReference type="AlphaFoldDB" id="A0A1Z5JZS2"/>
<dbReference type="InParanoid" id="A0A1Z5JZS2"/>
<evidence type="ECO:0000256" key="1">
    <source>
        <dbReference type="SAM" id="MobiDB-lite"/>
    </source>
</evidence>
<protein>
    <submittedName>
        <fullName evidence="3">Uncharacterized protein</fullName>
    </submittedName>
</protein>
<accession>A0A1Z5JZS2</accession>
<evidence type="ECO:0000313" key="3">
    <source>
        <dbReference type="EMBL" id="GAX19524.1"/>
    </source>
</evidence>
<gene>
    <name evidence="3" type="ORF">FisN_19Hh099</name>
</gene>
<feature type="chain" id="PRO_5013392022" evidence="2">
    <location>
        <begin position="18"/>
        <end position="212"/>
    </location>
</feature>
<dbReference type="Proteomes" id="UP000198406">
    <property type="component" value="Unassembled WGS sequence"/>
</dbReference>
<sequence length="212" mass="23109">MKIASIALTLLSVGVAAKSTEDHLSPLDVLGVQLPPRALLWNRELTHTIPPIIAPKDCKYEFEHDWDKGILRDSVYCPDWCGAGQDFTLSVQSSVSDNYDTETLIDCKLIGCTNCGDEPGDCPCPILKSFNDVCSMMCFEGSEAETEPSPALRSRMPSDMPSYMPSDAPSDAPSDMPSEVSDGVVGSPEDWVEFFLYLWGTAQKYLGNGNGN</sequence>
<keyword evidence="4" id="KW-1185">Reference proteome</keyword>
<proteinExistence type="predicted"/>
<dbReference type="EMBL" id="BDSP01000137">
    <property type="protein sequence ID" value="GAX19524.1"/>
    <property type="molecule type" value="Genomic_DNA"/>
</dbReference>
<keyword evidence="2" id="KW-0732">Signal</keyword>
<organism evidence="3 4">
    <name type="scientific">Fistulifera solaris</name>
    <name type="common">Oleaginous diatom</name>
    <dbReference type="NCBI Taxonomy" id="1519565"/>
    <lineage>
        <taxon>Eukaryota</taxon>
        <taxon>Sar</taxon>
        <taxon>Stramenopiles</taxon>
        <taxon>Ochrophyta</taxon>
        <taxon>Bacillariophyta</taxon>
        <taxon>Bacillariophyceae</taxon>
        <taxon>Bacillariophycidae</taxon>
        <taxon>Naviculales</taxon>
        <taxon>Naviculaceae</taxon>
        <taxon>Fistulifera</taxon>
    </lineage>
</organism>
<feature type="region of interest" description="Disordered" evidence="1">
    <location>
        <begin position="147"/>
        <end position="184"/>
    </location>
</feature>
<reference evidence="3 4" key="1">
    <citation type="journal article" date="2015" name="Plant Cell">
        <title>Oil accumulation by the oleaginous diatom Fistulifera solaris as revealed by the genome and transcriptome.</title>
        <authorList>
            <person name="Tanaka T."/>
            <person name="Maeda Y."/>
            <person name="Veluchamy A."/>
            <person name="Tanaka M."/>
            <person name="Abida H."/>
            <person name="Marechal E."/>
            <person name="Bowler C."/>
            <person name="Muto M."/>
            <person name="Sunaga Y."/>
            <person name="Tanaka M."/>
            <person name="Yoshino T."/>
            <person name="Taniguchi T."/>
            <person name="Fukuda Y."/>
            <person name="Nemoto M."/>
            <person name="Matsumoto M."/>
            <person name="Wong P.S."/>
            <person name="Aburatani S."/>
            <person name="Fujibuchi W."/>
        </authorList>
    </citation>
    <scope>NUCLEOTIDE SEQUENCE [LARGE SCALE GENOMIC DNA]</scope>
    <source>
        <strain evidence="3 4">JPCC DA0580</strain>
    </source>
</reference>
<comment type="caution">
    <text evidence="3">The sequence shown here is derived from an EMBL/GenBank/DDBJ whole genome shotgun (WGS) entry which is preliminary data.</text>
</comment>